<dbReference type="OrthoDB" id="1274515at2"/>
<evidence type="ECO:0000313" key="4">
    <source>
        <dbReference type="Proteomes" id="UP000252172"/>
    </source>
</evidence>
<dbReference type="InterPro" id="IPR026444">
    <property type="entry name" value="Secre_tail"/>
</dbReference>
<evidence type="ECO:0000313" key="3">
    <source>
        <dbReference type="EMBL" id="RCU42139.1"/>
    </source>
</evidence>
<keyword evidence="4" id="KW-1185">Reference proteome</keyword>
<comment type="caution">
    <text evidence="3">The sequence shown here is derived from an EMBL/GenBank/DDBJ whole genome shotgun (WGS) entry which is preliminary data.</text>
</comment>
<dbReference type="Proteomes" id="UP000252172">
    <property type="component" value="Unassembled WGS sequence"/>
</dbReference>
<proteinExistence type="predicted"/>
<keyword evidence="1" id="KW-0732">Signal</keyword>
<accession>A0A368MYR6</accession>
<feature type="domain" description="Secretion system C-terminal sorting" evidence="2">
    <location>
        <begin position="75"/>
        <end position="143"/>
    </location>
</feature>
<evidence type="ECO:0000259" key="2">
    <source>
        <dbReference type="Pfam" id="PF18962"/>
    </source>
</evidence>
<dbReference type="AlphaFoldDB" id="A0A368MYR6"/>
<organism evidence="3 4">
    <name type="scientific">Chryseobacterium lacus</name>
    <dbReference type="NCBI Taxonomy" id="2058346"/>
    <lineage>
        <taxon>Bacteria</taxon>
        <taxon>Pseudomonadati</taxon>
        <taxon>Bacteroidota</taxon>
        <taxon>Flavobacteriia</taxon>
        <taxon>Flavobacteriales</taxon>
        <taxon>Weeksellaceae</taxon>
        <taxon>Chryseobacterium group</taxon>
        <taxon>Chryseobacterium</taxon>
    </lineage>
</organism>
<protein>
    <submittedName>
        <fullName evidence="3">T9SS C-terminal target domain-containing protein</fullName>
    </submittedName>
</protein>
<evidence type="ECO:0000256" key="1">
    <source>
        <dbReference type="ARBA" id="ARBA00022729"/>
    </source>
</evidence>
<name>A0A368MYR6_9FLAO</name>
<reference evidence="3 4" key="1">
    <citation type="submission" date="2018-07" db="EMBL/GenBank/DDBJ databases">
        <title>Chryseobacterium lacus sp. nov., isolated from lake water.</title>
        <authorList>
            <person name="Li C.-M."/>
        </authorList>
    </citation>
    <scope>NUCLEOTIDE SEQUENCE [LARGE SCALE GENOMIC DNA]</scope>
    <source>
        <strain evidence="3 4">YLOS41</strain>
    </source>
</reference>
<dbReference type="EMBL" id="QPIE01000008">
    <property type="protein sequence ID" value="RCU42139.1"/>
    <property type="molecule type" value="Genomic_DNA"/>
</dbReference>
<dbReference type="NCBIfam" id="TIGR04183">
    <property type="entry name" value="Por_Secre_tail"/>
    <property type="match status" value="1"/>
</dbReference>
<gene>
    <name evidence="3" type="ORF">DQ356_10700</name>
</gene>
<sequence length="145" mass="16306">MNAYKSQERGNHNLIWLSPTDHGWLPKLQEVCVDDPSSYYAIQVNSALPPAVNVTAQCTALDTQEVSIEKTDIKIFPNPVEDVLYIRTKEKLVSYEIISSIGSLVKKGNFDRGAFSVNMQGLSKGIYYIKMSNERFTTTSKVIKK</sequence>
<dbReference type="Pfam" id="PF18962">
    <property type="entry name" value="Por_Secre_tail"/>
    <property type="match status" value="1"/>
</dbReference>